<organism evidence="1 2">
    <name type="scientific">Cyclocybe aegerita</name>
    <name type="common">Black poplar mushroom</name>
    <name type="synonym">Agrocybe aegerita</name>
    <dbReference type="NCBI Taxonomy" id="1973307"/>
    <lineage>
        <taxon>Eukaryota</taxon>
        <taxon>Fungi</taxon>
        <taxon>Dikarya</taxon>
        <taxon>Basidiomycota</taxon>
        <taxon>Agaricomycotina</taxon>
        <taxon>Agaricomycetes</taxon>
        <taxon>Agaricomycetidae</taxon>
        <taxon>Agaricales</taxon>
        <taxon>Agaricineae</taxon>
        <taxon>Bolbitiaceae</taxon>
        <taxon>Cyclocybe</taxon>
    </lineage>
</organism>
<gene>
    <name evidence="1" type="ORF">AAE3_LOCUS9793</name>
</gene>
<protein>
    <submittedName>
        <fullName evidence="1">Uncharacterized protein</fullName>
    </submittedName>
</protein>
<keyword evidence="2" id="KW-1185">Reference proteome</keyword>
<dbReference type="EMBL" id="CACVBS010000060">
    <property type="protein sequence ID" value="CAA7267435.1"/>
    <property type="molecule type" value="Genomic_DNA"/>
</dbReference>
<dbReference type="Proteomes" id="UP000467700">
    <property type="component" value="Unassembled WGS sequence"/>
</dbReference>
<sequence length="164" mass="18292">MPLPLWRPLFPQTTLHAPPLQQGMWVCASAQARRKQEGKLKWRRQDAGDEHSFSSHIRMALFVCTTPATQPHAHPVQQGIWAGISVSTAAITSSPLHNLALIALFAPCAPPLQQGMWVGDLHSWQTHPPLCSLTMYPSPSKRDVGQLLFINDNASHHPLILHRR</sequence>
<dbReference type="AlphaFoldDB" id="A0A8S0W2D2"/>
<name>A0A8S0W2D2_CYCAE</name>
<reference evidence="1 2" key="1">
    <citation type="submission" date="2020-01" db="EMBL/GenBank/DDBJ databases">
        <authorList>
            <person name="Gupta K D."/>
        </authorList>
    </citation>
    <scope>NUCLEOTIDE SEQUENCE [LARGE SCALE GENOMIC DNA]</scope>
</reference>
<evidence type="ECO:0000313" key="2">
    <source>
        <dbReference type="Proteomes" id="UP000467700"/>
    </source>
</evidence>
<evidence type="ECO:0000313" key="1">
    <source>
        <dbReference type="EMBL" id="CAA7267435.1"/>
    </source>
</evidence>
<proteinExistence type="predicted"/>
<accession>A0A8S0W2D2</accession>
<comment type="caution">
    <text evidence="1">The sequence shown here is derived from an EMBL/GenBank/DDBJ whole genome shotgun (WGS) entry which is preliminary data.</text>
</comment>